<accession>A0A9D1K8E1</accession>
<dbReference type="Pfam" id="PF13556">
    <property type="entry name" value="HTH_30"/>
    <property type="match status" value="1"/>
</dbReference>
<dbReference type="Proteomes" id="UP000886876">
    <property type="component" value="Unassembled WGS sequence"/>
</dbReference>
<dbReference type="EMBL" id="DVJS01000193">
    <property type="protein sequence ID" value="HIS97843.1"/>
    <property type="molecule type" value="Genomic_DNA"/>
</dbReference>
<evidence type="ECO:0000313" key="3">
    <source>
        <dbReference type="EMBL" id="HIS97843.1"/>
    </source>
</evidence>
<dbReference type="Gene3D" id="1.10.10.2840">
    <property type="entry name" value="PucR C-terminal helix-turn-helix domain"/>
    <property type="match status" value="1"/>
</dbReference>
<evidence type="ECO:0000259" key="2">
    <source>
        <dbReference type="Pfam" id="PF13556"/>
    </source>
</evidence>
<dbReference type="InterPro" id="IPR042070">
    <property type="entry name" value="PucR_C-HTH_sf"/>
</dbReference>
<feature type="domain" description="PucR C-terminal helix-turn-helix" evidence="2">
    <location>
        <begin position="462"/>
        <end position="518"/>
    </location>
</feature>
<dbReference type="PANTHER" id="PTHR33744">
    <property type="entry name" value="CARBOHYDRATE DIACID REGULATOR"/>
    <property type="match status" value="1"/>
</dbReference>
<dbReference type="InterPro" id="IPR012914">
    <property type="entry name" value="PucR_dom"/>
</dbReference>
<dbReference type="Pfam" id="PF07905">
    <property type="entry name" value="PucR"/>
    <property type="match status" value="1"/>
</dbReference>
<feature type="domain" description="Purine catabolism PurC-like" evidence="1">
    <location>
        <begin position="5"/>
        <end position="130"/>
    </location>
</feature>
<name>A0A9D1K8E1_9FIRM</name>
<evidence type="ECO:0000259" key="1">
    <source>
        <dbReference type="Pfam" id="PF07905"/>
    </source>
</evidence>
<dbReference type="InterPro" id="IPR051448">
    <property type="entry name" value="CdaR-like_regulators"/>
</dbReference>
<organism evidence="3 4">
    <name type="scientific">Candidatus Scatomorpha pullistercoris</name>
    <dbReference type="NCBI Taxonomy" id="2840929"/>
    <lineage>
        <taxon>Bacteria</taxon>
        <taxon>Bacillati</taxon>
        <taxon>Bacillota</taxon>
        <taxon>Clostridia</taxon>
        <taxon>Eubacteriales</taxon>
        <taxon>Candidatus Scatomorpha</taxon>
    </lineage>
</organism>
<protein>
    <submittedName>
        <fullName evidence="3">PucR family transcriptional regulator ligand-binding domain-containing protein</fullName>
    </submittedName>
</protein>
<reference evidence="3" key="1">
    <citation type="submission" date="2020-10" db="EMBL/GenBank/DDBJ databases">
        <authorList>
            <person name="Gilroy R."/>
        </authorList>
    </citation>
    <scope>NUCLEOTIDE SEQUENCE</scope>
    <source>
        <strain evidence="3">ChiHecec3B27-6122</strain>
    </source>
</reference>
<dbReference type="PANTHER" id="PTHR33744:SF16">
    <property type="entry name" value="CARBOHYDRATE DIACID REGULATOR"/>
    <property type="match status" value="1"/>
</dbReference>
<dbReference type="AlphaFoldDB" id="A0A9D1K8E1"/>
<comment type="caution">
    <text evidence="3">The sequence shown here is derived from an EMBL/GenBank/DDBJ whole genome shotgun (WGS) entry which is preliminary data.</text>
</comment>
<reference evidence="3" key="2">
    <citation type="journal article" date="2021" name="PeerJ">
        <title>Extensive microbial diversity within the chicken gut microbiome revealed by metagenomics and culture.</title>
        <authorList>
            <person name="Gilroy R."/>
            <person name="Ravi A."/>
            <person name="Getino M."/>
            <person name="Pursley I."/>
            <person name="Horton D.L."/>
            <person name="Alikhan N.F."/>
            <person name="Baker D."/>
            <person name="Gharbi K."/>
            <person name="Hall N."/>
            <person name="Watson M."/>
            <person name="Adriaenssens E.M."/>
            <person name="Foster-Nyarko E."/>
            <person name="Jarju S."/>
            <person name="Secka A."/>
            <person name="Antonio M."/>
            <person name="Oren A."/>
            <person name="Chaudhuri R.R."/>
            <person name="La Ragione R."/>
            <person name="Hildebrand F."/>
            <person name="Pallen M.J."/>
        </authorList>
    </citation>
    <scope>NUCLEOTIDE SEQUENCE</scope>
    <source>
        <strain evidence="3">ChiHecec3B27-6122</strain>
    </source>
</reference>
<proteinExistence type="predicted"/>
<evidence type="ECO:0000313" key="4">
    <source>
        <dbReference type="Proteomes" id="UP000886876"/>
    </source>
</evidence>
<sequence length="526" mass="59655">MKVSDVLKLPSLLGAEVLAGRGGLSNPVESVTVLEYTEVDELQERLFHGNEFTGNELLITAFSASRDDVEAQCVNIRRFHSVGAVGVLLYYVGLIMPEVSPKLIELCDELDFVLICMPRDNVSQRYGDAISDILFAVFREQERKRFFVSTLLDRLSGLRPQQRSMETLLRMLSEHLRASVILLGPNSRVEFIAAWPRSLTENLREQAPRWLEALGGGDELVVPLADGSAHLQRCPTLIDASDGLRLLLLRYGEPFTGDMLWQANECVRLFIHIWDRDYGKFAASELVRAIINDEPLQKNHLARLFRIDVEKLDQMWLLIPREAGAGPSERLLELCTRRLSELGRPLLTGYYEETLAAFTNSANTRGRQADLELWTQEEDGAVLEKYELVRIDRLSDTTAARRAYYLAHEQRRNARRIYPEAAILRQEELSFAKACADIASKKEELEEYTQMLALLKRSGSELLPTLTCYMLDSASNMAETARKLYVHLNTVKYRLKQIHELTGYSPTQMPGAYILCIAAAISRLRS</sequence>
<gene>
    <name evidence="3" type="ORF">IAD42_07715</name>
</gene>
<dbReference type="InterPro" id="IPR025736">
    <property type="entry name" value="PucR_C-HTH_dom"/>
</dbReference>